<dbReference type="FunFam" id="2.40.30.130:FF:000001">
    <property type="entry name" value="Alanine--tRNA ligase"/>
    <property type="match status" value="1"/>
</dbReference>
<evidence type="ECO:0000313" key="16">
    <source>
        <dbReference type="Proteomes" id="UP000017753"/>
    </source>
</evidence>
<dbReference type="GO" id="GO:0005524">
    <property type="term" value="F:ATP binding"/>
    <property type="evidence" value="ECO:0007669"/>
    <property type="project" value="UniProtKB-UniRule"/>
</dbReference>
<dbReference type="InterPro" id="IPR012947">
    <property type="entry name" value="tRNA_SAD"/>
</dbReference>
<dbReference type="Gene3D" id="3.30.980.10">
    <property type="entry name" value="Threonyl-trna Synthetase, Chain A, domain 2"/>
    <property type="match status" value="1"/>
</dbReference>
<evidence type="ECO:0000256" key="9">
    <source>
        <dbReference type="ARBA" id="ARBA00022884"/>
    </source>
</evidence>
<dbReference type="SUPFAM" id="SSF101353">
    <property type="entry name" value="Putative anticodon-binding domain of alanyl-tRNA synthetase (AlaRS)"/>
    <property type="match status" value="1"/>
</dbReference>
<evidence type="ECO:0000256" key="8">
    <source>
        <dbReference type="ARBA" id="ARBA00022840"/>
    </source>
</evidence>
<feature type="coiled-coil region" evidence="13">
    <location>
        <begin position="706"/>
        <end position="758"/>
    </location>
</feature>
<dbReference type="SMART" id="SM00863">
    <property type="entry name" value="tRNA_SAD"/>
    <property type="match status" value="1"/>
</dbReference>
<dbReference type="GO" id="GO:0002161">
    <property type="term" value="F:aminoacyl-tRNA deacylase activity"/>
    <property type="evidence" value="ECO:0007669"/>
    <property type="project" value="TreeGrafter"/>
</dbReference>
<dbReference type="InterPro" id="IPR003156">
    <property type="entry name" value="DHHA1_dom"/>
</dbReference>
<evidence type="ECO:0000256" key="6">
    <source>
        <dbReference type="ARBA" id="ARBA00022741"/>
    </source>
</evidence>
<dbReference type="Pfam" id="PF02272">
    <property type="entry name" value="DHHA1"/>
    <property type="match status" value="1"/>
</dbReference>
<dbReference type="InterPro" id="IPR023033">
    <property type="entry name" value="Ala_tRNA_ligase_euk/bac"/>
</dbReference>
<protein>
    <recommendedName>
        <fullName evidence="12">Alanine--tRNA ligase</fullName>
        <ecNumber evidence="12">6.1.1.7</ecNumber>
    </recommendedName>
    <alternativeName>
        <fullName evidence="12">Alanyl-tRNA synthetase</fullName>
        <shortName evidence="12">AlaRS</shortName>
    </alternativeName>
</protein>
<evidence type="ECO:0000256" key="2">
    <source>
        <dbReference type="ARBA" id="ARBA00008226"/>
    </source>
</evidence>
<dbReference type="PRINTS" id="PR00980">
    <property type="entry name" value="TRNASYNTHALA"/>
</dbReference>
<evidence type="ECO:0000256" key="5">
    <source>
        <dbReference type="ARBA" id="ARBA00022723"/>
    </source>
</evidence>
<dbReference type="InterPro" id="IPR002318">
    <property type="entry name" value="Ala-tRNA-lgiase_IIc"/>
</dbReference>
<dbReference type="GO" id="GO:0005829">
    <property type="term" value="C:cytosol"/>
    <property type="evidence" value="ECO:0007669"/>
    <property type="project" value="TreeGrafter"/>
</dbReference>
<evidence type="ECO:0000256" key="3">
    <source>
        <dbReference type="ARBA" id="ARBA00022555"/>
    </source>
</evidence>
<dbReference type="Pfam" id="PF07973">
    <property type="entry name" value="tRNA_SAD"/>
    <property type="match status" value="1"/>
</dbReference>
<keyword evidence="5 12" id="KW-0479">Metal-binding</keyword>
<dbReference type="NCBIfam" id="TIGR00344">
    <property type="entry name" value="alaS"/>
    <property type="match status" value="1"/>
</dbReference>
<keyword evidence="13" id="KW-0175">Coiled coil</keyword>
<evidence type="ECO:0000259" key="14">
    <source>
        <dbReference type="PROSITE" id="PS50860"/>
    </source>
</evidence>
<dbReference type="PROSITE" id="PS50860">
    <property type="entry name" value="AA_TRNA_LIGASE_II_ALA"/>
    <property type="match status" value="1"/>
</dbReference>
<keyword evidence="12" id="KW-0963">Cytoplasm</keyword>
<keyword evidence="10 12" id="KW-0648">Protein biosynthesis</keyword>
<dbReference type="GO" id="GO:0004813">
    <property type="term" value="F:alanine-tRNA ligase activity"/>
    <property type="evidence" value="ECO:0007669"/>
    <property type="project" value="UniProtKB-UniRule"/>
</dbReference>
<keyword evidence="9 12" id="KW-0694">RNA-binding</keyword>
<gene>
    <name evidence="12" type="primary">alaS</name>
    <name evidence="15" type="ORF">RPPX_02255</name>
</gene>
<dbReference type="PANTHER" id="PTHR11777:SF9">
    <property type="entry name" value="ALANINE--TRNA LIGASE, CYTOPLASMIC"/>
    <property type="match status" value="1"/>
</dbReference>
<evidence type="ECO:0000256" key="1">
    <source>
        <dbReference type="ARBA" id="ARBA00004496"/>
    </source>
</evidence>
<feature type="domain" description="Alanyl-transfer RNA synthetases family profile" evidence="14">
    <location>
        <begin position="1"/>
        <end position="708"/>
    </location>
</feature>
<evidence type="ECO:0000256" key="12">
    <source>
        <dbReference type="HAMAP-Rule" id="MF_00036"/>
    </source>
</evidence>
<dbReference type="GO" id="GO:0000049">
    <property type="term" value="F:tRNA binding"/>
    <property type="evidence" value="ECO:0007669"/>
    <property type="project" value="UniProtKB-KW"/>
</dbReference>
<comment type="function">
    <text evidence="12">Catalyzes the attachment of alanine to tRNA(Ala) in a two-step reaction: alanine is first activated by ATP to form Ala-AMP and then transferred to the acceptor end of tRNA(Ala). Also edits incorrectly charged Ser-tRNA(Ala) and Gly-tRNA(Ala) via its editing domain.</text>
</comment>
<dbReference type="FunFam" id="3.30.980.10:FF:000004">
    <property type="entry name" value="Alanine--tRNA ligase, cytoplasmic"/>
    <property type="match status" value="1"/>
</dbReference>
<dbReference type="InterPro" id="IPR018162">
    <property type="entry name" value="Ala-tRNA-ligase_IIc_anticod-bd"/>
</dbReference>
<keyword evidence="6 12" id="KW-0547">Nucleotide-binding</keyword>
<comment type="subcellular location">
    <subcellularLocation>
        <location evidence="1 12">Cytoplasm</location>
    </subcellularLocation>
</comment>
<dbReference type="GO" id="GO:0006419">
    <property type="term" value="P:alanyl-tRNA aminoacylation"/>
    <property type="evidence" value="ECO:0007669"/>
    <property type="project" value="UniProtKB-UniRule"/>
</dbReference>
<dbReference type="HAMAP" id="MF_00036_B">
    <property type="entry name" value="Ala_tRNA_synth_B"/>
    <property type="match status" value="1"/>
</dbReference>
<dbReference type="EMBL" id="CP009974">
    <property type="protein sequence ID" value="AJA12201.1"/>
    <property type="molecule type" value="Genomic_DNA"/>
</dbReference>
<dbReference type="InterPro" id="IPR018164">
    <property type="entry name" value="Ala-tRNA-synth_IIc_N"/>
</dbReference>
<evidence type="ECO:0000256" key="11">
    <source>
        <dbReference type="ARBA" id="ARBA00023146"/>
    </source>
</evidence>
<dbReference type="FunFam" id="3.30.54.20:FF:000001">
    <property type="entry name" value="Alanine--tRNA ligase"/>
    <property type="match status" value="1"/>
</dbReference>
<dbReference type="GO" id="GO:0008270">
    <property type="term" value="F:zinc ion binding"/>
    <property type="evidence" value="ECO:0007669"/>
    <property type="project" value="UniProtKB-UniRule"/>
</dbReference>
<keyword evidence="7 12" id="KW-0862">Zinc</keyword>
<keyword evidence="3 12" id="KW-0820">tRNA-binding</keyword>
<organism evidence="15 16">
    <name type="scientific">Pseudomonas putida S12</name>
    <dbReference type="NCBI Taxonomy" id="1215087"/>
    <lineage>
        <taxon>Bacteria</taxon>
        <taxon>Pseudomonadati</taxon>
        <taxon>Pseudomonadota</taxon>
        <taxon>Gammaproteobacteria</taxon>
        <taxon>Pseudomonadales</taxon>
        <taxon>Pseudomonadaceae</taxon>
        <taxon>Pseudomonas</taxon>
    </lineage>
</organism>
<dbReference type="EC" id="6.1.1.7" evidence="12"/>
<dbReference type="InterPro" id="IPR018165">
    <property type="entry name" value="Ala-tRNA-synth_IIc_core"/>
</dbReference>
<dbReference type="GO" id="GO:0045892">
    <property type="term" value="P:negative regulation of DNA-templated transcription"/>
    <property type="evidence" value="ECO:0007669"/>
    <property type="project" value="TreeGrafter"/>
</dbReference>
<dbReference type="InterPro" id="IPR018163">
    <property type="entry name" value="Thr/Ala-tRNA-synth_IIc_edit"/>
</dbReference>
<dbReference type="Proteomes" id="UP000017753">
    <property type="component" value="Chromosome"/>
</dbReference>
<dbReference type="FunFam" id="3.30.930.10:FF:000004">
    <property type="entry name" value="Alanine--tRNA ligase"/>
    <property type="match status" value="1"/>
</dbReference>
<dbReference type="CDD" id="cd00673">
    <property type="entry name" value="AlaRS_core"/>
    <property type="match status" value="1"/>
</dbReference>
<dbReference type="Gene3D" id="3.30.54.20">
    <property type="match status" value="1"/>
</dbReference>
<dbReference type="RefSeq" id="WP_023389855.1">
    <property type="nucleotide sequence ID" value="NZ_ALNR01000216.1"/>
</dbReference>
<keyword evidence="4 12" id="KW-0436">Ligase</keyword>
<evidence type="ECO:0000256" key="10">
    <source>
        <dbReference type="ARBA" id="ARBA00022917"/>
    </source>
</evidence>
<dbReference type="SUPFAM" id="SSF55681">
    <property type="entry name" value="Class II aaRS and biotin synthetases"/>
    <property type="match status" value="1"/>
</dbReference>
<proteinExistence type="inferred from homology"/>
<feature type="binding site" evidence="12">
    <location>
        <position position="566"/>
    </location>
    <ligand>
        <name>Zn(2+)</name>
        <dbReference type="ChEBI" id="CHEBI:29105"/>
    </ligand>
</feature>
<evidence type="ECO:0000256" key="7">
    <source>
        <dbReference type="ARBA" id="ARBA00022833"/>
    </source>
</evidence>
<evidence type="ECO:0000256" key="13">
    <source>
        <dbReference type="SAM" id="Coils"/>
    </source>
</evidence>
<feature type="binding site" evidence="12">
    <location>
        <position position="665"/>
    </location>
    <ligand>
        <name>Zn(2+)</name>
        <dbReference type="ChEBI" id="CHEBI:29105"/>
    </ligand>
</feature>
<dbReference type="FunFam" id="3.10.310.40:FF:000001">
    <property type="entry name" value="Alanine--tRNA ligase"/>
    <property type="match status" value="1"/>
</dbReference>
<dbReference type="PANTHER" id="PTHR11777">
    <property type="entry name" value="ALANYL-TRNA SYNTHETASE"/>
    <property type="match status" value="1"/>
</dbReference>
<dbReference type="InterPro" id="IPR045864">
    <property type="entry name" value="aa-tRNA-synth_II/BPL/LPL"/>
</dbReference>
<evidence type="ECO:0000256" key="4">
    <source>
        <dbReference type="ARBA" id="ARBA00022598"/>
    </source>
</evidence>
<dbReference type="Pfam" id="PF01411">
    <property type="entry name" value="tRNA-synt_2c"/>
    <property type="match status" value="1"/>
</dbReference>
<name>A0AA34RRM1_PSEPU</name>
<dbReference type="InterPro" id="IPR050058">
    <property type="entry name" value="Ala-tRNA_ligase"/>
</dbReference>
<dbReference type="Gene3D" id="3.30.930.10">
    <property type="entry name" value="Bira Bifunctional Protein, Domain 2"/>
    <property type="match status" value="1"/>
</dbReference>
<dbReference type="Gene3D" id="6.10.250.550">
    <property type="match status" value="1"/>
</dbReference>
<dbReference type="SUPFAM" id="SSF55186">
    <property type="entry name" value="ThrRS/AlaRS common domain"/>
    <property type="match status" value="1"/>
</dbReference>
<evidence type="ECO:0000313" key="15">
    <source>
        <dbReference type="EMBL" id="AJA12201.1"/>
    </source>
</evidence>
<comment type="domain">
    <text evidence="12">Consists of three domains; the N-terminal catalytic domain, the editing domain and the C-terminal C-Ala domain. The editing domain removes incorrectly charged amino acids, while the C-Ala domain, along with tRNA(Ala), serves as a bridge to cooperatively bring together the editing and aminoacylation centers thus stimulating deacylation of misacylated tRNAs.</text>
</comment>
<feature type="binding site" evidence="12">
    <location>
        <position position="669"/>
    </location>
    <ligand>
        <name>Zn(2+)</name>
        <dbReference type="ChEBI" id="CHEBI:29105"/>
    </ligand>
</feature>
<dbReference type="AlphaFoldDB" id="A0AA34RRM1"/>
<comment type="similarity">
    <text evidence="2 12">Belongs to the class-II aminoacyl-tRNA synthetase family.</text>
</comment>
<dbReference type="Gene3D" id="2.40.30.130">
    <property type="match status" value="1"/>
</dbReference>
<feature type="binding site" evidence="12">
    <location>
        <position position="562"/>
    </location>
    <ligand>
        <name>Zn(2+)</name>
        <dbReference type="ChEBI" id="CHEBI:29105"/>
    </ligand>
</feature>
<dbReference type="Gene3D" id="3.10.310.40">
    <property type="match status" value="1"/>
</dbReference>
<keyword evidence="8 12" id="KW-0067">ATP-binding</keyword>
<comment type="catalytic activity">
    <reaction evidence="12">
        <text>tRNA(Ala) + L-alanine + ATP = L-alanyl-tRNA(Ala) + AMP + diphosphate</text>
        <dbReference type="Rhea" id="RHEA:12540"/>
        <dbReference type="Rhea" id="RHEA-COMP:9657"/>
        <dbReference type="Rhea" id="RHEA-COMP:9923"/>
        <dbReference type="ChEBI" id="CHEBI:30616"/>
        <dbReference type="ChEBI" id="CHEBI:33019"/>
        <dbReference type="ChEBI" id="CHEBI:57972"/>
        <dbReference type="ChEBI" id="CHEBI:78442"/>
        <dbReference type="ChEBI" id="CHEBI:78497"/>
        <dbReference type="ChEBI" id="CHEBI:456215"/>
        <dbReference type="EC" id="6.1.1.7"/>
    </reaction>
</comment>
<keyword evidence="11 12" id="KW-0030">Aminoacyl-tRNA synthetase</keyword>
<comment type="cofactor">
    <cofactor evidence="12">
        <name>Zn(2+)</name>
        <dbReference type="ChEBI" id="CHEBI:29105"/>
    </cofactor>
    <text evidence="12">Binds 1 zinc ion per subunit.</text>
</comment>
<accession>A0AA34RRM1</accession>
<dbReference type="SUPFAM" id="SSF50447">
    <property type="entry name" value="Translation proteins"/>
    <property type="match status" value="1"/>
</dbReference>
<reference evidence="15 16" key="1">
    <citation type="submission" date="2014-11" db="EMBL/GenBank/DDBJ databases">
        <title>Complete genome sequence of Pseudomonas putida S12 including megaplasmid pTTS12.</title>
        <authorList>
            <person name="Kuepper J."/>
            <person name="Ruijssenaars H.J."/>
            <person name="Blank L.M."/>
            <person name="de Winde J.H."/>
            <person name="Wierckx N."/>
        </authorList>
    </citation>
    <scope>NUCLEOTIDE SEQUENCE [LARGE SCALE GENOMIC DNA]</scope>
    <source>
        <strain evidence="15 16">S12</strain>
    </source>
</reference>
<sequence>MKSAEIREAFLRFFEEQGHTRVASSSLIPNNDPTLLFTNAGMNQFKDCFLGAEKRAYTRAVSSQKCVRAGGKHNDLENVGYTARHHTFFEMLGNFSFGDYFKRDAITFAWTFLTSEQWLNLPKEKLWVTVYATDDEAYDIWTKEVGVPAERMVRIGDNKGAPYASDNFWTMGDTGPCGPCTEIFYDHGPDIWGGPPGSPEEDGDRYIEIWNNVFMQFNRTADGVLHPLPAPSVDTGMGLERVSAVLQHVHSNYEIDLFQNLLAAAAKAIGCSNDGQASLKVVADHIRSCGFLIADGVLPSNEGRGYVLRRIIRRACRHGNKLGAKGSFFYQIVAALAAEMGEAFPELKSQKAHIERVLKAEEEQFAKTLEQGLRILEQDLAQLKGDVVPGDVVFKLYDTYGFPMDLTADIARERELTIDEAGFEREMDAQRERARSASAFGMDYNSLVKVDSATEFLGYDATEGQGKIIALYKDGQSVDQLGEGEQGVVVLDRTPFYAESGGQVGDSGFLQAGAARFDVRDTTKTGGAFLHHGVVASGALLIGSPVEAKVDADVQHATSLNHSATHLLHEALRQVLGEHVQQKGSLVDSQRLRFDFSHFEAVKPEQIKQLEDIVNREIRKNTPVETELTDIETAKAKGAMALFGEKYGDTVRVLSMGGDFSVELCGGIHAKRTGDISLFKIISEGGVASGVRRIEAVTGAAALAYLNAAEEQVKEAAQLVKGNRDNLIDKLSAVLERNRQLEKQLEQLQAKAASAAGDDLSNAAVEVKGAKVLAARLDGQDGKALLALVDQLKNKLGHAVILLGSEHEGKVVLVAGVTKDLSSQLKAGDLMKQAAAAVGGKGGGRPDMAQGGGVDVAALDQALALAVPFAEQGL</sequence>
<dbReference type="InterPro" id="IPR009000">
    <property type="entry name" value="Transl_B-barrel_sf"/>
</dbReference>
<reference evidence="15 16" key="2">
    <citation type="submission" date="2014-11" db="EMBL/GenBank/DDBJ databases">
        <title>Draft genome sequence of the solvent-tolerant Pseudomonas putida S12 including megaplasmid pTTS12.</title>
        <authorList>
            <person name="Wierckx N."/>
            <person name="Nijkamp J."/>
            <person name="Ballerstedt H."/>
            <person name="Siezen R.J."/>
            <person name="Wels M."/>
            <person name="de Ridder D."/>
            <person name="de Winde J.H."/>
            <person name="Ruijssenaars H.J."/>
        </authorList>
    </citation>
    <scope>NUCLEOTIDE SEQUENCE [LARGE SCALE GENOMIC DNA]</scope>
    <source>
        <strain evidence="15 16">S12</strain>
    </source>
</reference>